<evidence type="ECO:0000259" key="2">
    <source>
        <dbReference type="Pfam" id="PF00487"/>
    </source>
</evidence>
<keyword evidence="1" id="KW-0812">Transmembrane</keyword>
<dbReference type="KEGG" id="vbh:CMV30_15620"/>
<feature type="transmembrane region" description="Helical" evidence="1">
    <location>
        <begin position="23"/>
        <end position="44"/>
    </location>
</feature>
<dbReference type="InterPro" id="IPR005804">
    <property type="entry name" value="FA_desaturase_dom"/>
</dbReference>
<dbReference type="InterPro" id="IPR012171">
    <property type="entry name" value="Fatty_acid_desaturase"/>
</dbReference>
<accession>A0A290QCK1</accession>
<evidence type="ECO:0000313" key="3">
    <source>
        <dbReference type="EMBL" id="ATC66183.1"/>
    </source>
</evidence>
<dbReference type="EMBL" id="CP023344">
    <property type="protein sequence ID" value="ATC66183.1"/>
    <property type="molecule type" value="Genomic_DNA"/>
</dbReference>
<protein>
    <submittedName>
        <fullName evidence="3">Fatty acid desaturase</fullName>
    </submittedName>
</protein>
<evidence type="ECO:0000256" key="1">
    <source>
        <dbReference type="SAM" id="Phobius"/>
    </source>
</evidence>
<keyword evidence="1" id="KW-0472">Membrane</keyword>
<dbReference type="Pfam" id="PF00487">
    <property type="entry name" value="FA_desaturase"/>
    <property type="match status" value="1"/>
</dbReference>
<feature type="transmembrane region" description="Helical" evidence="1">
    <location>
        <begin position="175"/>
        <end position="194"/>
    </location>
</feature>
<gene>
    <name evidence="3" type="ORF">CMV30_15620</name>
</gene>
<keyword evidence="1" id="KW-1133">Transmembrane helix</keyword>
<feature type="domain" description="Fatty acid desaturase" evidence="2">
    <location>
        <begin position="48"/>
        <end position="288"/>
    </location>
</feature>
<dbReference type="GO" id="GO:0016717">
    <property type="term" value="F:oxidoreductase activity, acting on paired donors, with oxidation of a pair of donors resulting in the reduction of molecular oxygen to two molecules of water"/>
    <property type="evidence" value="ECO:0007669"/>
    <property type="project" value="TreeGrafter"/>
</dbReference>
<dbReference type="PANTHER" id="PTHR19353">
    <property type="entry name" value="FATTY ACID DESATURASE 2"/>
    <property type="match status" value="1"/>
</dbReference>
<name>A0A290QCK1_9BACT</name>
<proteinExistence type="predicted"/>
<keyword evidence="4" id="KW-1185">Reference proteome</keyword>
<dbReference type="RefSeq" id="WP_096057810.1">
    <property type="nucleotide sequence ID" value="NZ_CP023344.1"/>
</dbReference>
<dbReference type="Proteomes" id="UP000217265">
    <property type="component" value="Chromosome"/>
</dbReference>
<sequence>MKTGVELILATKQFAKDDATRSWWYLLSTGFLLAAALALTLLPVHLAARLTGSVLAGLLLLRLFVIYHDQQHHAILPRSRVAEFLMQIFGILALSPSSIWRASHNHHHHHNSKLRGSHIGSYPIMTKEQFKQSSTGKRFGYLFVRHPLTILFGYVFMFLFGMCLNPFLNHPRKHFDCLVALIIHFAISTALVIYGGWATLLITQTLPHFITYAIGSYFFYAQHNFPGVSFSDRDGWTYEKAALESSSYMRMGPLMQWFSANIGFHHIHHLNDHIPFYRLPEVIRAMPELQNPKVTSLHPADIIRCLRLKVWCVETQSMVSLRNV</sequence>
<reference evidence="3 4" key="1">
    <citation type="submission" date="2017-09" db="EMBL/GenBank/DDBJ databases">
        <title>Complete genome sequence of Verrucomicrobial strain HZ-65, isolated from freshwater.</title>
        <authorList>
            <person name="Choi A."/>
        </authorList>
    </citation>
    <scope>NUCLEOTIDE SEQUENCE [LARGE SCALE GENOMIC DNA]</scope>
    <source>
        <strain evidence="3 4">HZ-65</strain>
    </source>
</reference>
<organism evidence="3 4">
    <name type="scientific">Nibricoccus aquaticus</name>
    <dbReference type="NCBI Taxonomy" id="2576891"/>
    <lineage>
        <taxon>Bacteria</taxon>
        <taxon>Pseudomonadati</taxon>
        <taxon>Verrucomicrobiota</taxon>
        <taxon>Opitutia</taxon>
        <taxon>Opitutales</taxon>
        <taxon>Opitutaceae</taxon>
        <taxon>Nibricoccus</taxon>
    </lineage>
</organism>
<dbReference type="OrthoDB" id="9769653at2"/>
<dbReference type="PANTHER" id="PTHR19353:SF73">
    <property type="entry name" value="FATTY ACID DESATURASE"/>
    <property type="match status" value="1"/>
</dbReference>
<evidence type="ECO:0000313" key="4">
    <source>
        <dbReference type="Proteomes" id="UP000217265"/>
    </source>
</evidence>
<dbReference type="GO" id="GO:0006629">
    <property type="term" value="P:lipid metabolic process"/>
    <property type="evidence" value="ECO:0007669"/>
    <property type="project" value="InterPro"/>
</dbReference>
<feature type="transmembrane region" description="Helical" evidence="1">
    <location>
        <begin position="148"/>
        <end position="168"/>
    </location>
</feature>
<dbReference type="GO" id="GO:0016020">
    <property type="term" value="C:membrane"/>
    <property type="evidence" value="ECO:0007669"/>
    <property type="project" value="TreeGrafter"/>
</dbReference>
<dbReference type="AlphaFoldDB" id="A0A290QCK1"/>
<feature type="transmembrane region" description="Helical" evidence="1">
    <location>
        <begin position="50"/>
        <end position="69"/>
    </location>
</feature>